<keyword evidence="1" id="KW-0614">Plasmid</keyword>
<dbReference type="EMBL" id="CP124544">
    <property type="protein sequence ID" value="WGV29089.1"/>
    <property type="molecule type" value="Genomic_DNA"/>
</dbReference>
<evidence type="ECO:0000313" key="1">
    <source>
        <dbReference type="EMBL" id="WGV29089.1"/>
    </source>
</evidence>
<dbReference type="Proteomes" id="UP001223520">
    <property type="component" value="Plasmid unnamed1"/>
</dbReference>
<accession>A0AAJ6NYH8</accession>
<proteinExistence type="predicted"/>
<dbReference type="RefSeq" id="WP_281486285.1">
    <property type="nucleotide sequence ID" value="NZ_CP124544.1"/>
</dbReference>
<organism evidence="1 2">
    <name type="scientific">Halotia branconii CENA392</name>
    <dbReference type="NCBI Taxonomy" id="1539056"/>
    <lineage>
        <taxon>Bacteria</taxon>
        <taxon>Bacillati</taxon>
        <taxon>Cyanobacteriota</taxon>
        <taxon>Cyanophyceae</taxon>
        <taxon>Nostocales</taxon>
        <taxon>Nodulariaceae</taxon>
        <taxon>Halotia</taxon>
    </lineage>
</organism>
<geneLocation type="plasmid" evidence="1 2">
    <name>unnamed1</name>
</geneLocation>
<gene>
    <name evidence="1" type="ORF">QI031_31510</name>
</gene>
<keyword evidence="2" id="KW-1185">Reference proteome</keyword>
<evidence type="ECO:0000313" key="2">
    <source>
        <dbReference type="Proteomes" id="UP001223520"/>
    </source>
</evidence>
<dbReference type="KEGG" id="hbq:QI031_31510"/>
<reference evidence="1 2" key="1">
    <citation type="journal article" date="2023" name="Limnol Oceanogr Lett">
        <title>Environmental adaptations by the intertidal Antarctic cyanobacterium Halotia branconii CENA392 as revealed using long-read genome sequencing.</title>
        <authorList>
            <person name="Dextro R.B."/>
            <person name="Delbaje E."/>
            <person name="Freitas P.N.N."/>
            <person name="Geraldes V."/>
            <person name="Pinto E."/>
            <person name="Long P.F."/>
            <person name="Fiore M.F."/>
        </authorList>
    </citation>
    <scope>NUCLEOTIDE SEQUENCE [LARGE SCALE GENOMIC DNA]</scope>
    <source>
        <strain evidence="1 2">CENA392</strain>
        <plasmid evidence="1 2">unnamed1</plasmid>
    </source>
</reference>
<protein>
    <submittedName>
        <fullName evidence="1">Uncharacterized protein</fullName>
    </submittedName>
</protein>
<dbReference type="AlphaFoldDB" id="A0AAJ6NYH8"/>
<sequence length="80" mass="9402">MKYTERQIRAAKDNAKLHKIYLEISDKQAFAFLDWYYSHRTHVDSVYEAIRIGLSGLRTVGIRQQIAAWEDILGIDYSPR</sequence>
<name>A0AAJ6NYH8_9CYAN</name>